<comment type="caution">
    <text evidence="1">The sequence shown here is derived from an EMBL/GenBank/DDBJ whole genome shotgun (WGS) entry which is preliminary data.</text>
</comment>
<organism evidence="1 2">
    <name type="scientific">Aurantibacter aestuarii</name>
    <dbReference type="NCBI Taxonomy" id="1266046"/>
    <lineage>
        <taxon>Bacteria</taxon>
        <taxon>Pseudomonadati</taxon>
        <taxon>Bacteroidota</taxon>
        <taxon>Flavobacteriia</taxon>
        <taxon>Flavobacteriales</taxon>
        <taxon>Flavobacteriaceae</taxon>
        <taxon>Aurantibacter</taxon>
    </lineage>
</organism>
<reference evidence="1 2" key="1">
    <citation type="submission" date="2018-03" db="EMBL/GenBank/DDBJ databases">
        <title>Mesoflavibacter sp. HG37 and Mesoflavibacter sp. HG96 sp.nov., two marine bacteria isolated from seawater of Western Pacific Ocean.</title>
        <authorList>
            <person name="Cheng H."/>
            <person name="Wu Y.-H."/>
            <person name="Guo L.-L."/>
            <person name="Xu X.-W."/>
        </authorList>
    </citation>
    <scope>NUCLEOTIDE SEQUENCE [LARGE SCALE GENOMIC DNA]</scope>
    <source>
        <strain evidence="1 2">KCTC 32269</strain>
    </source>
</reference>
<dbReference type="RefSeq" id="WP_106462100.1">
    <property type="nucleotide sequence ID" value="NZ_PXOQ01000007.1"/>
</dbReference>
<accession>A0A2T1NC30</accession>
<dbReference type="EMBL" id="PXOQ01000007">
    <property type="protein sequence ID" value="PSG89957.1"/>
    <property type="molecule type" value="Genomic_DNA"/>
</dbReference>
<sequence length="290" mass="32497">MKHILITLAFIGAIYTGFSQETYTVNGESITLKTEVEGDLDLLWTSGDDGVFRYFVKKEDNTIVELKNTKTGKDYNHEYVTTLFSLTNNNATDTNFTLYGLRKFIDDYNKTQDTDYVGDVESKLGLKLAVFGGLSNNPFITNPDNETTPFASVELEVSDALNQSRHAGFVNIRQTFGSDEFDYDATQLALGYRFRFVNTNNIKVYAQSKFATITYAKTKVLELDTETNTLVLKDDSGTTFDAPFIFGLGADFKVGNSGSISVIYDSLFSAVFKDNYNFPIDFAIGYKFNL</sequence>
<dbReference type="OrthoDB" id="1411114at2"/>
<evidence type="ECO:0000313" key="2">
    <source>
        <dbReference type="Proteomes" id="UP000238426"/>
    </source>
</evidence>
<keyword evidence="2" id="KW-1185">Reference proteome</keyword>
<protein>
    <submittedName>
        <fullName evidence="1">Uncharacterized protein</fullName>
    </submittedName>
</protein>
<dbReference type="Proteomes" id="UP000238426">
    <property type="component" value="Unassembled WGS sequence"/>
</dbReference>
<evidence type="ECO:0000313" key="1">
    <source>
        <dbReference type="EMBL" id="PSG89957.1"/>
    </source>
</evidence>
<proteinExistence type="predicted"/>
<name>A0A2T1NC30_9FLAO</name>
<gene>
    <name evidence="1" type="ORF">C7H52_01415</name>
</gene>
<dbReference type="AlphaFoldDB" id="A0A2T1NC30"/>